<feature type="binding site" evidence="2">
    <location>
        <position position="187"/>
    </location>
    <ligand>
        <name>FAD</name>
        <dbReference type="ChEBI" id="CHEBI:57692"/>
    </ligand>
</feature>
<gene>
    <name evidence="3" type="ORF">GGR90_002811</name>
</gene>
<keyword evidence="3" id="KW-0560">Oxidoreductase</keyword>
<keyword evidence="4" id="KW-1185">Reference proteome</keyword>
<sequence length="513" mass="56032">MTSEPYRIVILGGGTAGWMCAAGLAGLLAAADYDITLIESDEIGTVGVGEATLPHIKSFNDRLGIDEAEFMRATRGTIKIGIEFVDWLRPGARYIHPFGTFGDRWASADFQHHWARARLAGTDGRSLQDYSFAVAAARANGFEHPNDDPKSIRSTYSYAYHFDAGLYAAYLRKWATARGIRRMEGKVLDVVRDTQSGDVASLTLASGDEVAGDLFIDCSGFRSLLLGQTMGVPWLDWSAWLPCDRALAVPCASVAPLTPYTRATAQRGGWTWRIPLQHRIGNGHVFSSAFCGEEEARRTLLDALDGAALDEPRLLRFQAGRRAAGWAGNVVAMGLASGFLEPLESTSIFLIQAATTDLAGLVPRRGERVDPRMVREFNRLFEIHHDRIRDFLVFHYTANERIGEPLWDHVRTMPLPDSLAHKLALFRESAVAPDYKLGLFSRDSWLSVLEGQGVLPSAASPLTRRLPAADLQARLDDLAMRIAVNAADMTPHADFIAGYCASEAASPPAASAA</sequence>
<evidence type="ECO:0000256" key="2">
    <source>
        <dbReference type="PIRSR" id="PIRSR011396-2"/>
    </source>
</evidence>
<dbReference type="GO" id="GO:0000166">
    <property type="term" value="F:nucleotide binding"/>
    <property type="evidence" value="ECO:0007669"/>
    <property type="project" value="UniProtKB-KW"/>
</dbReference>
<dbReference type="InterPro" id="IPR033856">
    <property type="entry name" value="Trp_halogen"/>
</dbReference>
<feature type="binding site" evidence="2">
    <location>
        <position position="335"/>
    </location>
    <ligand>
        <name>FAD</name>
        <dbReference type="ChEBI" id="CHEBI:57692"/>
    </ligand>
</feature>
<dbReference type="PANTHER" id="PTHR43747:SF4">
    <property type="entry name" value="FLAVIN-DEPENDENT TRYPTOPHAN HALOGENASE"/>
    <property type="match status" value="1"/>
</dbReference>
<keyword evidence="2" id="KW-0285">Flavoprotein</keyword>
<dbReference type="RefSeq" id="WP_167922036.1">
    <property type="nucleotide sequence ID" value="NZ_JAATIT010000003.1"/>
</dbReference>
<feature type="binding site" evidence="2">
    <location>
        <begin position="13"/>
        <end position="16"/>
    </location>
    <ligand>
        <name>FAD</name>
        <dbReference type="ChEBI" id="CHEBI:57692"/>
    </ligand>
</feature>
<dbReference type="Pfam" id="PF04820">
    <property type="entry name" value="Trp_halogenase"/>
    <property type="match status" value="1"/>
</dbReference>
<dbReference type="InterPro" id="IPR006905">
    <property type="entry name" value="Flavin_halogenase"/>
</dbReference>
<keyword evidence="2" id="KW-0274">FAD</keyword>
<name>A0A7X6BA89_9SPHN</name>
<comment type="caution">
    <text evidence="3">The sequence shown here is derived from an EMBL/GenBank/DDBJ whole genome shotgun (WGS) entry which is preliminary data.</text>
</comment>
<feature type="binding site" evidence="2">
    <location>
        <position position="344"/>
    </location>
    <ligand>
        <name>L-tryptophan</name>
        <dbReference type="ChEBI" id="CHEBI:57912"/>
    </ligand>
</feature>
<keyword evidence="2" id="KW-0547">Nucleotide-binding</keyword>
<dbReference type="PIRSF" id="PIRSF011396">
    <property type="entry name" value="Trp_halogenase"/>
    <property type="match status" value="1"/>
</dbReference>
<dbReference type="Proteomes" id="UP000535078">
    <property type="component" value="Unassembled WGS sequence"/>
</dbReference>
<organism evidence="3 4">
    <name type="scientific">Sphingopyxis italica</name>
    <dbReference type="NCBI Taxonomy" id="1129133"/>
    <lineage>
        <taxon>Bacteria</taxon>
        <taxon>Pseudomonadati</taxon>
        <taxon>Pseudomonadota</taxon>
        <taxon>Alphaproteobacteria</taxon>
        <taxon>Sphingomonadales</taxon>
        <taxon>Sphingomonadaceae</taxon>
        <taxon>Sphingopyxis</taxon>
    </lineage>
</organism>
<evidence type="ECO:0000313" key="4">
    <source>
        <dbReference type="Proteomes" id="UP000535078"/>
    </source>
</evidence>
<dbReference type="EMBL" id="JAATIT010000003">
    <property type="protein sequence ID" value="NJB90617.1"/>
    <property type="molecule type" value="Genomic_DNA"/>
</dbReference>
<dbReference type="InterPro" id="IPR050816">
    <property type="entry name" value="Flavin-dep_Halogenase_NPB"/>
</dbReference>
<reference evidence="3 4" key="1">
    <citation type="submission" date="2020-03" db="EMBL/GenBank/DDBJ databases">
        <title>Genomic Encyclopedia of Type Strains, Phase IV (KMG-IV): sequencing the most valuable type-strain genomes for metagenomic binning, comparative biology and taxonomic classification.</title>
        <authorList>
            <person name="Goeker M."/>
        </authorList>
    </citation>
    <scope>NUCLEOTIDE SEQUENCE [LARGE SCALE GENOMIC DNA]</scope>
    <source>
        <strain evidence="3 4">DSM 25229</strain>
    </source>
</reference>
<evidence type="ECO:0000313" key="3">
    <source>
        <dbReference type="EMBL" id="NJB90617.1"/>
    </source>
</evidence>
<dbReference type="AlphaFoldDB" id="A0A7X6BA89"/>
<dbReference type="SUPFAM" id="SSF51905">
    <property type="entry name" value="FAD/NAD(P)-binding domain"/>
    <property type="match status" value="1"/>
</dbReference>
<evidence type="ECO:0000256" key="1">
    <source>
        <dbReference type="PIRSR" id="PIRSR011396-1"/>
    </source>
</evidence>
<feature type="binding site" evidence="2">
    <location>
        <position position="348"/>
    </location>
    <ligand>
        <name>FAD</name>
        <dbReference type="ChEBI" id="CHEBI:57692"/>
    </ligand>
</feature>
<feature type="active site" evidence="1">
    <location>
        <position position="79"/>
    </location>
</feature>
<dbReference type="InterPro" id="IPR036188">
    <property type="entry name" value="FAD/NAD-bd_sf"/>
</dbReference>
<dbReference type="EC" id="1.14.19.9" evidence="3"/>
<protein>
    <submittedName>
        <fullName evidence="3">Tryptophan halogenase</fullName>
        <ecNumber evidence="3">1.14.19.9</ecNumber>
    </submittedName>
</protein>
<feature type="binding site" evidence="2">
    <location>
        <position position="79"/>
    </location>
    <ligand>
        <name>7-chloro-L-tryptophan</name>
        <dbReference type="ChEBI" id="CHEBI:58713"/>
    </ligand>
</feature>
<proteinExistence type="predicted"/>
<accession>A0A7X6BA89</accession>
<dbReference type="GO" id="GO:0004497">
    <property type="term" value="F:monooxygenase activity"/>
    <property type="evidence" value="ECO:0007669"/>
    <property type="project" value="InterPro"/>
</dbReference>
<dbReference type="Gene3D" id="3.50.50.60">
    <property type="entry name" value="FAD/NAD(P)-binding domain"/>
    <property type="match status" value="1"/>
</dbReference>
<dbReference type="PANTHER" id="PTHR43747">
    <property type="entry name" value="FAD-BINDING PROTEIN"/>
    <property type="match status" value="1"/>
</dbReference>